<dbReference type="Gene3D" id="1.20.120.310">
    <property type="entry name" value="ERV/ALR sulfhydryl oxidase domain"/>
    <property type="match status" value="1"/>
</dbReference>
<keyword evidence="3" id="KW-0732">Signal</keyword>
<comment type="catalytic activity">
    <reaction evidence="7">
        <text>2 R'C(R)SH + O2 = R'C(R)S-S(R)CR' + H2O2</text>
        <dbReference type="Rhea" id="RHEA:17357"/>
        <dbReference type="ChEBI" id="CHEBI:15379"/>
        <dbReference type="ChEBI" id="CHEBI:16240"/>
        <dbReference type="ChEBI" id="CHEBI:16520"/>
        <dbReference type="ChEBI" id="CHEBI:17412"/>
        <dbReference type="EC" id="1.8.3.2"/>
    </reaction>
</comment>
<organism evidence="9 10">
    <name type="scientific">Meganyctiphanes norvegica</name>
    <name type="common">Northern krill</name>
    <name type="synonym">Thysanopoda norvegica</name>
    <dbReference type="NCBI Taxonomy" id="48144"/>
    <lineage>
        <taxon>Eukaryota</taxon>
        <taxon>Metazoa</taxon>
        <taxon>Ecdysozoa</taxon>
        <taxon>Arthropoda</taxon>
        <taxon>Crustacea</taxon>
        <taxon>Multicrustacea</taxon>
        <taxon>Malacostraca</taxon>
        <taxon>Eumalacostraca</taxon>
        <taxon>Eucarida</taxon>
        <taxon>Euphausiacea</taxon>
        <taxon>Euphausiidae</taxon>
        <taxon>Meganyctiphanes</taxon>
    </lineage>
</organism>
<feature type="non-terminal residue" evidence="9">
    <location>
        <position position="1"/>
    </location>
</feature>
<dbReference type="GO" id="GO:0005615">
    <property type="term" value="C:extracellular space"/>
    <property type="evidence" value="ECO:0007669"/>
    <property type="project" value="TreeGrafter"/>
</dbReference>
<keyword evidence="4 7" id="KW-0274">FAD</keyword>
<evidence type="ECO:0000313" key="10">
    <source>
        <dbReference type="Proteomes" id="UP001497623"/>
    </source>
</evidence>
<feature type="domain" description="ERV/ALR sulfhydryl oxidase" evidence="8">
    <location>
        <begin position="185"/>
        <end position="290"/>
    </location>
</feature>
<dbReference type="PANTHER" id="PTHR22897">
    <property type="entry name" value="QUIESCIN Q6-RELATED SULFHYDRYL OXIDASE"/>
    <property type="match status" value="1"/>
</dbReference>
<evidence type="ECO:0000259" key="8">
    <source>
        <dbReference type="PROSITE" id="PS51324"/>
    </source>
</evidence>
<dbReference type="GO" id="GO:0006457">
    <property type="term" value="P:protein folding"/>
    <property type="evidence" value="ECO:0007669"/>
    <property type="project" value="TreeGrafter"/>
</dbReference>
<keyword evidence="5 7" id="KW-0560">Oxidoreductase</keyword>
<dbReference type="InterPro" id="IPR036774">
    <property type="entry name" value="ERV/ALR_sulphydryl_oxid_sf"/>
</dbReference>
<sequence length="390" mass="44698">SNWQSALASPDVGSDKVLCERMNGYCEEPDDHCLGMRIFNESLAMKYCGTETGNTVCCTPSGQVFTADIENSISFAIRNTVIYRSFFDPPDHIYRVRRQFTDESRDDFIEFLRILLKYLKFPQHVQLHTYGFIEDLYNKMKDQGRFTTSDLLSQLVATQNTDNHLLFLSDWQPSVGCHNVFEGHCYAHFWRHTCGLWKTFHTLTVSAYNDKEPLEVINAIKGFMVNYFDCDHCINHFKGMYSQTIGTDPSKVDTTDKAILWLLCAHNSASQQWHVDPAAPGNHYPPHPQFPLHSACPECFPDEDTPDECPDCGYTNCAQLFCPDSNDDCWTFNPPNIVYNNFSEPAMLSYLKTTYGGPYSYLNTNSEWNALPVTHECPNLGKDIEFQIDY</sequence>
<dbReference type="GO" id="GO:0016971">
    <property type="term" value="F:flavin-dependent sulfhydryl oxidase activity"/>
    <property type="evidence" value="ECO:0007669"/>
    <property type="project" value="InterPro"/>
</dbReference>
<evidence type="ECO:0000256" key="2">
    <source>
        <dbReference type="ARBA" id="ARBA00022630"/>
    </source>
</evidence>
<evidence type="ECO:0000256" key="3">
    <source>
        <dbReference type="ARBA" id="ARBA00022729"/>
    </source>
</evidence>
<dbReference type="PROSITE" id="PS51324">
    <property type="entry name" value="ERV_ALR"/>
    <property type="match status" value="1"/>
</dbReference>
<dbReference type="InterPro" id="IPR039798">
    <property type="entry name" value="Sulfhydryl_oxidase"/>
</dbReference>
<accession>A0AAV2PT52</accession>
<name>A0AAV2PT52_MEGNR</name>
<dbReference type="GO" id="GO:0003756">
    <property type="term" value="F:protein disulfide isomerase activity"/>
    <property type="evidence" value="ECO:0007669"/>
    <property type="project" value="TreeGrafter"/>
</dbReference>
<reference evidence="9 10" key="1">
    <citation type="submission" date="2024-05" db="EMBL/GenBank/DDBJ databases">
        <authorList>
            <person name="Wallberg A."/>
        </authorList>
    </citation>
    <scope>NUCLEOTIDE SEQUENCE [LARGE SCALE GENOMIC DNA]</scope>
</reference>
<evidence type="ECO:0000256" key="4">
    <source>
        <dbReference type="ARBA" id="ARBA00022827"/>
    </source>
</evidence>
<dbReference type="EC" id="1.8.3.2" evidence="7"/>
<dbReference type="Pfam" id="PF04777">
    <property type="entry name" value="Evr1_Alr"/>
    <property type="match status" value="1"/>
</dbReference>
<dbReference type="PANTHER" id="PTHR22897:SF8">
    <property type="entry name" value="SULFHYDRYL OXIDASE"/>
    <property type="match status" value="1"/>
</dbReference>
<dbReference type="EMBL" id="CAXKWB010001065">
    <property type="protein sequence ID" value="CAL4063242.1"/>
    <property type="molecule type" value="Genomic_DNA"/>
</dbReference>
<keyword evidence="2 7" id="KW-0285">Flavoprotein</keyword>
<dbReference type="InterPro" id="IPR017905">
    <property type="entry name" value="ERV/ALR_sulphydryl_oxidase"/>
</dbReference>
<evidence type="ECO:0000256" key="7">
    <source>
        <dbReference type="RuleBase" id="RU371123"/>
    </source>
</evidence>
<evidence type="ECO:0000256" key="6">
    <source>
        <dbReference type="ARBA" id="ARBA00023157"/>
    </source>
</evidence>
<dbReference type="GO" id="GO:0000139">
    <property type="term" value="C:Golgi membrane"/>
    <property type="evidence" value="ECO:0007669"/>
    <property type="project" value="TreeGrafter"/>
</dbReference>
<dbReference type="Proteomes" id="UP001497623">
    <property type="component" value="Unassembled WGS sequence"/>
</dbReference>
<gene>
    <name evidence="9" type="ORF">MNOR_LOCUS3205</name>
</gene>
<keyword evidence="10" id="KW-1185">Reference proteome</keyword>
<dbReference type="AlphaFoldDB" id="A0AAV2PT52"/>
<comment type="caution">
    <text evidence="9">The sequence shown here is derived from an EMBL/GenBank/DDBJ whole genome shotgun (WGS) entry which is preliminary data.</text>
</comment>
<evidence type="ECO:0000256" key="5">
    <source>
        <dbReference type="ARBA" id="ARBA00023002"/>
    </source>
</evidence>
<evidence type="ECO:0000313" key="9">
    <source>
        <dbReference type="EMBL" id="CAL4063242.1"/>
    </source>
</evidence>
<proteinExistence type="predicted"/>
<dbReference type="SUPFAM" id="SSF69000">
    <property type="entry name" value="FAD-dependent thiol oxidase"/>
    <property type="match status" value="1"/>
</dbReference>
<evidence type="ECO:0000256" key="1">
    <source>
        <dbReference type="ARBA" id="ARBA00001974"/>
    </source>
</evidence>
<protein>
    <recommendedName>
        <fullName evidence="7">Sulfhydryl oxidase</fullName>
        <ecNumber evidence="7">1.8.3.2</ecNumber>
    </recommendedName>
</protein>
<keyword evidence="6" id="KW-1015">Disulfide bond</keyword>
<comment type="cofactor">
    <cofactor evidence="1 7">
        <name>FAD</name>
        <dbReference type="ChEBI" id="CHEBI:57692"/>
    </cofactor>
</comment>